<gene>
    <name evidence="1" type="ORF">Agabi119p4_3899</name>
</gene>
<sequence length="455" mass="51742">MSDSHDLPGEIILEIARFATPVDPSGIGYPIGPEELRNLRLVSKRFNNLISPLLFSILHLHFGDVDNRKSPMPDFIRCQEIITALATRSTSVFHHTKKLRLYIGIRYRVESEGILSVWTLLTDNIFDAICGLKNLRTIQSVRVEKKIPNAHPRSIIAAFLTRHLAQKSPSKLFTPWVHSPHLKALNISVSAPLSTFLSPLHSNLSNLTIFRIERDRDSTWHFIPEVASLLSRCPDMTELSLSGRYSLRHEKPILRLREIFSEIGQLEKPWRLQKLELKSVEVTPDDIRAHIRHLKHLTFLEILENPCSGSILSSSSLQLKVSPEGYENPEAVKQIYLQVLPNHAETLECLELAWCGTPAKGLAELVKCQKLTVLEVYTDVSEETLKEGDVSHFEMWLDAGLQLPNLKNISLRPSVMHYSEDFSTFDDTLEAVVLKYRAEKGLSFAVNYYLPEDDD</sequence>
<comment type="caution">
    <text evidence="1">The sequence shown here is derived from an EMBL/GenBank/DDBJ whole genome shotgun (WGS) entry which is preliminary data.</text>
</comment>
<dbReference type="Gene3D" id="3.80.10.10">
    <property type="entry name" value="Ribonuclease Inhibitor"/>
    <property type="match status" value="1"/>
</dbReference>
<dbReference type="EMBL" id="JABXXO010000005">
    <property type="protein sequence ID" value="KAF7777827.1"/>
    <property type="molecule type" value="Genomic_DNA"/>
</dbReference>
<reference evidence="1 2" key="1">
    <citation type="journal article" name="Sci. Rep.">
        <title>Telomere-to-telomere assembled and centromere annotated genomes of the two main subspecies of the button mushroom Agaricus bisporus reveal especially polymorphic chromosome ends.</title>
        <authorList>
            <person name="Sonnenberg A.S.M."/>
            <person name="Sedaghat-Telgerd N."/>
            <person name="Lavrijssen B."/>
            <person name="Ohm R.A."/>
            <person name="Hendrickx P.M."/>
            <person name="Scholtmeijer K."/>
            <person name="Baars J.J.P."/>
            <person name="van Peer A."/>
        </authorList>
    </citation>
    <scope>NUCLEOTIDE SEQUENCE [LARGE SCALE GENOMIC DNA]</scope>
    <source>
        <strain evidence="1 2">H119_p4</strain>
    </source>
</reference>
<name>A0A8H7F5N7_AGABI</name>
<dbReference type="Proteomes" id="UP000629468">
    <property type="component" value="Unassembled WGS sequence"/>
</dbReference>
<protein>
    <recommendedName>
        <fullName evidence="3">F-box domain-containing protein</fullName>
    </recommendedName>
</protein>
<proteinExistence type="predicted"/>
<organism evidence="1 2">
    <name type="scientific">Agaricus bisporus var. burnettii</name>
    <dbReference type="NCBI Taxonomy" id="192524"/>
    <lineage>
        <taxon>Eukaryota</taxon>
        <taxon>Fungi</taxon>
        <taxon>Dikarya</taxon>
        <taxon>Basidiomycota</taxon>
        <taxon>Agaricomycotina</taxon>
        <taxon>Agaricomycetes</taxon>
        <taxon>Agaricomycetidae</taxon>
        <taxon>Agaricales</taxon>
        <taxon>Agaricineae</taxon>
        <taxon>Agaricaceae</taxon>
        <taxon>Agaricus</taxon>
    </lineage>
</organism>
<dbReference type="AlphaFoldDB" id="A0A8H7F5N7"/>
<dbReference type="InterPro" id="IPR032675">
    <property type="entry name" value="LRR_dom_sf"/>
</dbReference>
<evidence type="ECO:0008006" key="3">
    <source>
        <dbReference type="Google" id="ProtNLM"/>
    </source>
</evidence>
<evidence type="ECO:0000313" key="1">
    <source>
        <dbReference type="EMBL" id="KAF7777827.1"/>
    </source>
</evidence>
<evidence type="ECO:0000313" key="2">
    <source>
        <dbReference type="Proteomes" id="UP000629468"/>
    </source>
</evidence>
<dbReference type="SUPFAM" id="SSF52047">
    <property type="entry name" value="RNI-like"/>
    <property type="match status" value="1"/>
</dbReference>
<accession>A0A8H7F5N7</accession>